<comment type="catalytic activity">
    <reaction evidence="1 7">
        <text>Cleavage of hydrophobic, N-terminal signal or leader sequences from secreted and periplasmic proteins.</text>
        <dbReference type="EC" id="3.4.21.89"/>
    </reaction>
</comment>
<dbReference type="AlphaFoldDB" id="A0A368BL59"/>
<evidence type="ECO:0000256" key="5">
    <source>
        <dbReference type="ARBA" id="ARBA00022801"/>
    </source>
</evidence>
<feature type="transmembrane region" description="Helical" evidence="7">
    <location>
        <begin position="6"/>
        <end position="25"/>
    </location>
</feature>
<feature type="active site" evidence="6">
    <location>
        <position position="117"/>
    </location>
</feature>
<dbReference type="InterPro" id="IPR000223">
    <property type="entry name" value="Pept_S26A_signal_pept_1"/>
</dbReference>
<evidence type="ECO:0000256" key="4">
    <source>
        <dbReference type="ARBA" id="ARBA00019232"/>
    </source>
</evidence>
<dbReference type="SUPFAM" id="SSF51306">
    <property type="entry name" value="LexA/Signal peptidase"/>
    <property type="match status" value="1"/>
</dbReference>
<dbReference type="EMBL" id="QOPC01000020">
    <property type="protein sequence ID" value="RCL37597.1"/>
    <property type="molecule type" value="Genomic_DNA"/>
</dbReference>
<dbReference type="Pfam" id="PF10502">
    <property type="entry name" value="Peptidase_S26"/>
    <property type="match status" value="1"/>
</dbReference>
<dbReference type="InterPro" id="IPR019533">
    <property type="entry name" value="Peptidase_S26"/>
</dbReference>
<dbReference type="PROSITE" id="PS00760">
    <property type="entry name" value="SPASE_I_2"/>
    <property type="match status" value="1"/>
</dbReference>
<evidence type="ECO:0000259" key="8">
    <source>
        <dbReference type="Pfam" id="PF10502"/>
    </source>
</evidence>
<keyword evidence="5 7" id="KW-0378">Hydrolase</keyword>
<evidence type="ECO:0000256" key="3">
    <source>
        <dbReference type="ARBA" id="ARBA00013208"/>
    </source>
</evidence>
<gene>
    <name evidence="9" type="primary">lepB</name>
    <name evidence="9" type="ORF">DBW98_03640</name>
</gene>
<dbReference type="InterPro" id="IPR019758">
    <property type="entry name" value="Pept_S26A_signal_pept_1_CS"/>
</dbReference>
<dbReference type="CDD" id="cd06530">
    <property type="entry name" value="S26_SPase_I"/>
    <property type="match status" value="1"/>
</dbReference>
<feature type="transmembrane region" description="Helical" evidence="7">
    <location>
        <begin position="37"/>
        <end position="54"/>
    </location>
</feature>
<comment type="subcellular location">
    <subcellularLocation>
        <location evidence="7">Membrane</location>
        <topology evidence="7">Multi-pass membrane protein</topology>
    </subcellularLocation>
</comment>
<evidence type="ECO:0000256" key="7">
    <source>
        <dbReference type="RuleBase" id="RU362042"/>
    </source>
</evidence>
<keyword evidence="7" id="KW-0472">Membrane</keyword>
<sequence>MFSDPIFLLSLLAVFGFIGVWIYQVLQDTLTDQSQQIIYIAGLSSSLVGIYRIFVNAGDLGSVLLIGSVICLIILMVGVFTKNTLLKTTGKGWFVPVFLIFVVRTFAYEPYQIPSGSMIPGLKVGDFILVNKHSYGLKINRIGNAFSLSADPEYGDVVVFIPPHVNVPYIKRLIGKPGDTIGYLNKKIYVNGIPIQQELISTSEEETFLKETSGNSNRVIRIIGGSASYPEEFFVPADHYFVMGDNRDNSSDSRYWGFVPRENFMGTGELIWMTWECWTCLPSFERAGFIK</sequence>
<dbReference type="InterPro" id="IPR036286">
    <property type="entry name" value="LexA/Signal_pep-like_sf"/>
</dbReference>
<dbReference type="GO" id="GO:0009003">
    <property type="term" value="F:signal peptidase activity"/>
    <property type="evidence" value="ECO:0007669"/>
    <property type="project" value="UniProtKB-EC"/>
</dbReference>
<evidence type="ECO:0000256" key="1">
    <source>
        <dbReference type="ARBA" id="ARBA00000677"/>
    </source>
</evidence>
<dbReference type="PRINTS" id="PR00727">
    <property type="entry name" value="LEADERPTASE"/>
</dbReference>
<evidence type="ECO:0000256" key="2">
    <source>
        <dbReference type="ARBA" id="ARBA00009370"/>
    </source>
</evidence>
<evidence type="ECO:0000313" key="9">
    <source>
        <dbReference type="EMBL" id="RCL37597.1"/>
    </source>
</evidence>
<feature type="domain" description="Peptidase S26" evidence="8">
    <location>
        <begin position="90"/>
        <end position="272"/>
    </location>
</feature>
<proteinExistence type="inferred from homology"/>
<evidence type="ECO:0000256" key="6">
    <source>
        <dbReference type="PIRSR" id="PIRSR600223-1"/>
    </source>
</evidence>
<dbReference type="GO" id="GO:0006465">
    <property type="term" value="P:signal peptide processing"/>
    <property type="evidence" value="ECO:0007669"/>
    <property type="project" value="InterPro"/>
</dbReference>
<feature type="active site" evidence="6">
    <location>
        <position position="171"/>
    </location>
</feature>
<comment type="caution">
    <text evidence="9">The sequence shown here is derived from an EMBL/GenBank/DDBJ whole genome shotgun (WGS) entry which is preliminary data.</text>
</comment>
<comment type="similarity">
    <text evidence="2 7">Belongs to the peptidase S26 family.</text>
</comment>
<keyword evidence="7" id="KW-1133">Transmembrane helix</keyword>
<dbReference type="PANTHER" id="PTHR43390:SF1">
    <property type="entry name" value="CHLOROPLAST PROCESSING PEPTIDASE"/>
    <property type="match status" value="1"/>
</dbReference>
<reference evidence="9 10" key="1">
    <citation type="journal article" date="2018" name="Microbiome">
        <title>Fine metagenomic profile of the Mediterranean stratified and mixed water columns revealed by assembly and recruitment.</title>
        <authorList>
            <person name="Haro-Moreno J.M."/>
            <person name="Lopez-Perez M."/>
            <person name="De La Torre J.R."/>
            <person name="Picazo A."/>
            <person name="Camacho A."/>
            <person name="Rodriguez-Valera F."/>
        </authorList>
    </citation>
    <scope>NUCLEOTIDE SEQUENCE [LARGE SCALE GENOMIC DNA]</scope>
    <source>
        <strain evidence="9">MED-G84</strain>
    </source>
</reference>
<organism evidence="9 10">
    <name type="scientific">SAR86 cluster bacterium</name>
    <dbReference type="NCBI Taxonomy" id="2030880"/>
    <lineage>
        <taxon>Bacteria</taxon>
        <taxon>Pseudomonadati</taxon>
        <taxon>Pseudomonadota</taxon>
        <taxon>Gammaproteobacteria</taxon>
        <taxon>SAR86 cluster</taxon>
    </lineage>
</organism>
<dbReference type="NCBIfam" id="TIGR02227">
    <property type="entry name" value="sigpep_I_bact"/>
    <property type="match status" value="1"/>
</dbReference>
<protein>
    <recommendedName>
        <fullName evidence="4 7">Signal peptidase I</fullName>
        <ecNumber evidence="3 7">3.4.21.89</ecNumber>
    </recommendedName>
</protein>
<accession>A0A368BL59</accession>
<keyword evidence="7" id="KW-0645">Protease</keyword>
<dbReference type="EC" id="3.4.21.89" evidence="3 7"/>
<dbReference type="Proteomes" id="UP000253032">
    <property type="component" value="Unassembled WGS sequence"/>
</dbReference>
<dbReference type="GO" id="GO:0004252">
    <property type="term" value="F:serine-type endopeptidase activity"/>
    <property type="evidence" value="ECO:0007669"/>
    <property type="project" value="InterPro"/>
</dbReference>
<dbReference type="PANTHER" id="PTHR43390">
    <property type="entry name" value="SIGNAL PEPTIDASE I"/>
    <property type="match status" value="1"/>
</dbReference>
<dbReference type="GO" id="GO:0016020">
    <property type="term" value="C:membrane"/>
    <property type="evidence" value="ECO:0007669"/>
    <property type="project" value="UniProtKB-SubCell"/>
</dbReference>
<dbReference type="Gene3D" id="2.10.109.10">
    <property type="entry name" value="Umud Fragment, subunit A"/>
    <property type="match status" value="1"/>
</dbReference>
<name>A0A368BL59_9GAMM</name>
<evidence type="ECO:0000313" key="10">
    <source>
        <dbReference type="Proteomes" id="UP000253032"/>
    </source>
</evidence>
<dbReference type="PROSITE" id="PS00761">
    <property type="entry name" value="SPASE_I_3"/>
    <property type="match status" value="1"/>
</dbReference>
<keyword evidence="7" id="KW-0812">Transmembrane</keyword>
<dbReference type="InterPro" id="IPR019757">
    <property type="entry name" value="Pept_S26A_signal_pept_1_Lys-AS"/>
</dbReference>
<feature type="transmembrane region" description="Helical" evidence="7">
    <location>
        <begin position="60"/>
        <end position="80"/>
    </location>
</feature>